<evidence type="ECO:0000313" key="2">
    <source>
        <dbReference type="EMBL" id="KAF1911017.1"/>
    </source>
</evidence>
<dbReference type="EMBL" id="ML979147">
    <property type="protein sequence ID" value="KAF1911017.1"/>
    <property type="molecule type" value="Genomic_DNA"/>
</dbReference>
<dbReference type="Proteomes" id="UP000800096">
    <property type="component" value="Unassembled WGS sequence"/>
</dbReference>
<feature type="region of interest" description="Disordered" evidence="1">
    <location>
        <begin position="242"/>
        <end position="274"/>
    </location>
</feature>
<feature type="region of interest" description="Disordered" evidence="1">
    <location>
        <begin position="301"/>
        <end position="395"/>
    </location>
</feature>
<gene>
    <name evidence="2" type="ORF">BDU57DRAFT_525085</name>
</gene>
<name>A0A6A5Q9I0_AMPQU</name>
<sequence length="619" mass="68055">MPAPLTAAGLNEFVRRCTLTRRAPAQAYRDALDTALPAVRALEAPDAQGHVPRANRRLAAQFWQTAIWLGVYEHLGQSLDDFLALHQPSGLLALHPSIIHIKRVAEAWGPDFWHQLRRRRIRLLAVPPKNLFEQLHKAAGRSTSLAAFARSLSSWLPKYYARPTTFRRRRWAEQLSRGTYTLQHAALFQYLDEVQPGLCEHVAGADASEAPTVERPRAGEDAPLDYNDAALTLDDASLDADDASLNFDDAPPSFSADPSLNADDDASLNFDDAAPTFNADDTSLNADDASLNADDAAPTFNADASLNADDAPPSFSADPSLNADAPPSFSFSPIAADLSMTPQVPSTTRRLRSGSETPTPFRRPSPLRQLPTPRKAPRTSSGRIQKTSAPSKSWLDRELISGTMGDAALDQLKQAHDALKLVRDNIKAARDTSKAYAQEAKIAHASLEAATGAELQLRQDIGHGLKNIAKDMDWHGLPSVKDLGDARSKKDQRVKSLEQFLINVEVARAGVHSGVSLDEASLAQFYTFTVDKSAIDRDIALCHTQSKTLDEHREKLIAAKHCQQKSEEKALMAKEKAVKYQKGADAYEKAFEQMVCADHEMMEDDEEEEEEEVDVEMEV</sequence>
<dbReference type="AlphaFoldDB" id="A0A6A5Q9I0"/>
<proteinExistence type="predicted"/>
<feature type="compositionally biased region" description="Polar residues" evidence="1">
    <location>
        <begin position="340"/>
        <end position="358"/>
    </location>
</feature>
<evidence type="ECO:0000313" key="3">
    <source>
        <dbReference type="Proteomes" id="UP000800096"/>
    </source>
</evidence>
<evidence type="ECO:0000256" key="1">
    <source>
        <dbReference type="SAM" id="MobiDB-lite"/>
    </source>
</evidence>
<organism evidence="2 3">
    <name type="scientific">Ampelomyces quisqualis</name>
    <name type="common">Powdery mildew agent</name>
    <dbReference type="NCBI Taxonomy" id="50730"/>
    <lineage>
        <taxon>Eukaryota</taxon>
        <taxon>Fungi</taxon>
        <taxon>Dikarya</taxon>
        <taxon>Ascomycota</taxon>
        <taxon>Pezizomycotina</taxon>
        <taxon>Dothideomycetes</taxon>
        <taxon>Pleosporomycetidae</taxon>
        <taxon>Pleosporales</taxon>
        <taxon>Pleosporineae</taxon>
        <taxon>Phaeosphaeriaceae</taxon>
        <taxon>Ampelomyces</taxon>
    </lineage>
</organism>
<protein>
    <submittedName>
        <fullName evidence="2">Uncharacterized protein</fullName>
    </submittedName>
</protein>
<keyword evidence="3" id="KW-1185">Reference proteome</keyword>
<accession>A0A6A5Q9I0</accession>
<feature type="compositionally biased region" description="Polar residues" evidence="1">
    <location>
        <begin position="378"/>
        <end position="391"/>
    </location>
</feature>
<reference evidence="2" key="1">
    <citation type="journal article" date="2020" name="Stud. Mycol.">
        <title>101 Dothideomycetes genomes: a test case for predicting lifestyles and emergence of pathogens.</title>
        <authorList>
            <person name="Haridas S."/>
            <person name="Albert R."/>
            <person name="Binder M."/>
            <person name="Bloem J."/>
            <person name="Labutti K."/>
            <person name="Salamov A."/>
            <person name="Andreopoulos B."/>
            <person name="Baker S."/>
            <person name="Barry K."/>
            <person name="Bills G."/>
            <person name="Bluhm B."/>
            <person name="Cannon C."/>
            <person name="Castanera R."/>
            <person name="Culley D."/>
            <person name="Daum C."/>
            <person name="Ezra D."/>
            <person name="Gonzalez J."/>
            <person name="Henrissat B."/>
            <person name="Kuo A."/>
            <person name="Liang C."/>
            <person name="Lipzen A."/>
            <person name="Lutzoni F."/>
            <person name="Magnuson J."/>
            <person name="Mondo S."/>
            <person name="Nolan M."/>
            <person name="Ohm R."/>
            <person name="Pangilinan J."/>
            <person name="Park H.-J."/>
            <person name="Ramirez L."/>
            <person name="Alfaro M."/>
            <person name="Sun H."/>
            <person name="Tritt A."/>
            <person name="Yoshinaga Y."/>
            <person name="Zwiers L.-H."/>
            <person name="Turgeon B."/>
            <person name="Goodwin S."/>
            <person name="Spatafora J."/>
            <person name="Crous P."/>
            <person name="Grigoriev I."/>
        </authorList>
    </citation>
    <scope>NUCLEOTIDE SEQUENCE</scope>
    <source>
        <strain evidence="2">HMLAC05119</strain>
    </source>
</reference>